<dbReference type="RefSeq" id="WP_309062395.1">
    <property type="nucleotide sequence ID" value="NZ_BAAASS010000002.1"/>
</dbReference>
<sequence>MTDTKPVIVGVDDAEDQDALVRYAARQAVLRPAPLHVLHAVPQPNPFGNAVEKDAEARAAVQRGVDLVDRFEAVARSAFPDSSVAGELTLGDAAATLVERSAEASLVVLGHRGGGGFPRLPLGSVSLHVATHAECPVLVTRPGRDVDLAEGNVVTGVDIVHFRPEALEFAFAEAARRTAHLDVVHALYRPPLLPGRSGMAESNAGDFESSAGRFLMEQITEFSERYPAVSVGLRVDWGVRPATDLVELSGEADLLVVGSRGRAGLRRLLLGSVSSEVLHTARCPVAVVPGPVRHG</sequence>
<dbReference type="PANTHER" id="PTHR46268">
    <property type="entry name" value="STRESS RESPONSE PROTEIN NHAX"/>
    <property type="match status" value="1"/>
</dbReference>
<dbReference type="Pfam" id="PF00582">
    <property type="entry name" value="Usp"/>
    <property type="match status" value="2"/>
</dbReference>
<name>A0ABW0D7V4_STRFI</name>
<proteinExistence type="inferred from homology"/>
<feature type="domain" description="UspA" evidence="4">
    <location>
        <begin position="153"/>
        <end position="289"/>
    </location>
</feature>
<keyword evidence="3" id="KW-0067">ATP-binding</keyword>
<dbReference type="PANTHER" id="PTHR46268:SF27">
    <property type="entry name" value="UNIVERSAL STRESS PROTEIN RV2623"/>
    <property type="match status" value="1"/>
</dbReference>
<comment type="caution">
    <text evidence="5">The sequence shown here is derived from an EMBL/GenBank/DDBJ whole genome shotgun (WGS) entry which is preliminary data.</text>
</comment>
<dbReference type="Gene3D" id="3.40.50.620">
    <property type="entry name" value="HUPs"/>
    <property type="match status" value="2"/>
</dbReference>
<organism evidence="5 6">
    <name type="scientific">Streptomyces fimbriatus</name>
    <dbReference type="NCBI Taxonomy" id="68197"/>
    <lineage>
        <taxon>Bacteria</taxon>
        <taxon>Bacillati</taxon>
        <taxon>Actinomycetota</taxon>
        <taxon>Actinomycetes</taxon>
        <taxon>Kitasatosporales</taxon>
        <taxon>Streptomycetaceae</taxon>
        <taxon>Streptomyces</taxon>
    </lineage>
</organism>
<reference evidence="6" key="1">
    <citation type="journal article" date="2019" name="Int. J. Syst. Evol. Microbiol.">
        <title>The Global Catalogue of Microorganisms (GCM) 10K type strain sequencing project: providing services to taxonomists for standard genome sequencing and annotation.</title>
        <authorList>
            <consortium name="The Broad Institute Genomics Platform"/>
            <consortium name="The Broad Institute Genome Sequencing Center for Infectious Disease"/>
            <person name="Wu L."/>
            <person name="Ma J."/>
        </authorList>
    </citation>
    <scope>NUCLEOTIDE SEQUENCE [LARGE SCALE GENOMIC DNA]</scope>
    <source>
        <strain evidence="6">CCM 8479</strain>
    </source>
</reference>
<evidence type="ECO:0000259" key="4">
    <source>
        <dbReference type="Pfam" id="PF00582"/>
    </source>
</evidence>
<dbReference type="SUPFAM" id="SSF52402">
    <property type="entry name" value="Adenine nucleotide alpha hydrolases-like"/>
    <property type="match status" value="2"/>
</dbReference>
<keyword evidence="2" id="KW-0547">Nucleotide-binding</keyword>
<accession>A0ABW0D7V4</accession>
<evidence type="ECO:0000313" key="6">
    <source>
        <dbReference type="Proteomes" id="UP001596156"/>
    </source>
</evidence>
<gene>
    <name evidence="5" type="ORF">ACFPN6_18025</name>
</gene>
<dbReference type="EMBL" id="JBHSKL010000019">
    <property type="protein sequence ID" value="MFC5226463.1"/>
    <property type="molecule type" value="Genomic_DNA"/>
</dbReference>
<dbReference type="InterPro" id="IPR006015">
    <property type="entry name" value="Universal_stress_UspA"/>
</dbReference>
<evidence type="ECO:0000256" key="2">
    <source>
        <dbReference type="ARBA" id="ARBA00022741"/>
    </source>
</evidence>
<protein>
    <submittedName>
        <fullName evidence="5">Universal stress protein</fullName>
    </submittedName>
</protein>
<dbReference type="InterPro" id="IPR014729">
    <property type="entry name" value="Rossmann-like_a/b/a_fold"/>
</dbReference>
<evidence type="ECO:0000256" key="3">
    <source>
        <dbReference type="ARBA" id="ARBA00022840"/>
    </source>
</evidence>
<dbReference type="InterPro" id="IPR006016">
    <property type="entry name" value="UspA"/>
</dbReference>
<feature type="domain" description="UspA" evidence="4">
    <location>
        <begin position="5"/>
        <end position="141"/>
    </location>
</feature>
<evidence type="ECO:0000256" key="1">
    <source>
        <dbReference type="ARBA" id="ARBA00008791"/>
    </source>
</evidence>
<keyword evidence="6" id="KW-1185">Reference proteome</keyword>
<dbReference type="PRINTS" id="PR01438">
    <property type="entry name" value="UNVRSLSTRESS"/>
</dbReference>
<comment type="similarity">
    <text evidence="1">Belongs to the universal stress protein A family.</text>
</comment>
<dbReference type="Proteomes" id="UP001596156">
    <property type="component" value="Unassembled WGS sequence"/>
</dbReference>
<evidence type="ECO:0000313" key="5">
    <source>
        <dbReference type="EMBL" id="MFC5226463.1"/>
    </source>
</evidence>